<name>A0A2S7XU66_9GAMM</name>
<dbReference type="EMBL" id="PPGH01000015">
    <property type="protein sequence ID" value="PQJ97275.1"/>
    <property type="molecule type" value="Genomic_DNA"/>
</dbReference>
<reference evidence="1 2" key="1">
    <citation type="submission" date="2018-01" db="EMBL/GenBank/DDBJ databases">
        <title>The complete genome sequence of Chromatium okenii LaCa, a purple sulfur bacterium with a turbulent life.</title>
        <authorList>
            <person name="Luedin S.M."/>
            <person name="Liechti N."/>
            <person name="Storelli N."/>
            <person name="Danza F."/>
            <person name="Wittwer M."/>
            <person name="Pothier J.F."/>
            <person name="Tonolla M.A."/>
        </authorList>
    </citation>
    <scope>NUCLEOTIDE SEQUENCE [LARGE SCALE GENOMIC DNA]</scope>
    <source>
        <strain evidence="1 2">LaCa</strain>
    </source>
</reference>
<keyword evidence="2" id="KW-1185">Reference proteome</keyword>
<dbReference type="AlphaFoldDB" id="A0A2S7XU66"/>
<dbReference type="OrthoDB" id="489619at2"/>
<evidence type="ECO:0000313" key="1">
    <source>
        <dbReference type="EMBL" id="PQJ97275.1"/>
    </source>
</evidence>
<accession>A0A2S7XU66</accession>
<proteinExistence type="predicted"/>
<organism evidence="1 2">
    <name type="scientific">Chromatium okenii</name>
    <dbReference type="NCBI Taxonomy" id="61644"/>
    <lineage>
        <taxon>Bacteria</taxon>
        <taxon>Pseudomonadati</taxon>
        <taxon>Pseudomonadota</taxon>
        <taxon>Gammaproteobacteria</taxon>
        <taxon>Chromatiales</taxon>
        <taxon>Chromatiaceae</taxon>
        <taxon>Chromatium</taxon>
    </lineage>
</organism>
<dbReference type="Proteomes" id="UP000239936">
    <property type="component" value="Unassembled WGS sequence"/>
</dbReference>
<comment type="caution">
    <text evidence="1">The sequence shown here is derived from an EMBL/GenBank/DDBJ whole genome shotgun (WGS) entry which is preliminary data.</text>
</comment>
<evidence type="ECO:0000313" key="2">
    <source>
        <dbReference type="Proteomes" id="UP000239936"/>
    </source>
</evidence>
<protein>
    <submittedName>
        <fullName evidence="1">Uncharacterized protein</fullName>
    </submittedName>
</protein>
<gene>
    <name evidence="1" type="ORF">CXB77_02785</name>
</gene>
<sequence length="62" mass="7187">MIYNAQQFISMFKALPANEQKEVLLNLLRLPIEIPDDAIADEELRIAADTLFLELDHRELPH</sequence>
<dbReference type="RefSeq" id="WP_105072708.1">
    <property type="nucleotide sequence ID" value="NZ_PPGH01000015.1"/>
</dbReference>